<feature type="transmembrane region" description="Helical" evidence="5">
    <location>
        <begin position="316"/>
        <end position="338"/>
    </location>
</feature>
<evidence type="ECO:0000256" key="1">
    <source>
        <dbReference type="ARBA" id="ARBA00004141"/>
    </source>
</evidence>
<dbReference type="InterPro" id="IPR002645">
    <property type="entry name" value="STAS_dom"/>
</dbReference>
<evidence type="ECO:0000256" key="3">
    <source>
        <dbReference type="ARBA" id="ARBA00022989"/>
    </source>
</evidence>
<feature type="transmembrane region" description="Helical" evidence="5">
    <location>
        <begin position="44"/>
        <end position="61"/>
    </location>
</feature>
<gene>
    <name evidence="7" type="ORF">QQS35_02635</name>
</gene>
<evidence type="ECO:0000313" key="7">
    <source>
        <dbReference type="EMBL" id="MDL4839360.1"/>
    </source>
</evidence>
<name>A0ABT7L2G7_9BACI</name>
<dbReference type="InterPro" id="IPR011547">
    <property type="entry name" value="SLC26A/SulP_dom"/>
</dbReference>
<feature type="transmembrane region" description="Helical" evidence="5">
    <location>
        <begin position="115"/>
        <end position="133"/>
    </location>
</feature>
<feature type="transmembrane region" description="Helical" evidence="5">
    <location>
        <begin position="217"/>
        <end position="239"/>
    </location>
</feature>
<protein>
    <submittedName>
        <fullName evidence="7">SulP family inorganic anion transporter</fullName>
    </submittedName>
</protein>
<proteinExistence type="predicted"/>
<dbReference type="CDD" id="cd07042">
    <property type="entry name" value="STAS_SulP_like_sulfate_transporter"/>
    <property type="match status" value="1"/>
</dbReference>
<reference evidence="7 8" key="1">
    <citation type="submission" date="2023-06" db="EMBL/GenBank/DDBJ databases">
        <title>Aquibacillus rhizosphaerae LR5S19.</title>
        <authorList>
            <person name="Sun J.-Q."/>
        </authorList>
    </citation>
    <scope>NUCLEOTIDE SEQUENCE [LARGE SCALE GENOMIC DNA]</scope>
    <source>
        <strain evidence="7 8">LR5S19</strain>
    </source>
</reference>
<evidence type="ECO:0000259" key="6">
    <source>
        <dbReference type="PROSITE" id="PS50801"/>
    </source>
</evidence>
<feature type="transmembrane region" description="Helical" evidence="5">
    <location>
        <begin position="289"/>
        <end position="309"/>
    </location>
</feature>
<accession>A0ABT7L2G7</accession>
<comment type="caution">
    <text evidence="7">The sequence shown here is derived from an EMBL/GenBank/DDBJ whole genome shotgun (WGS) entry which is preliminary data.</text>
</comment>
<feature type="domain" description="STAS" evidence="6">
    <location>
        <begin position="401"/>
        <end position="490"/>
    </location>
</feature>
<keyword evidence="4 5" id="KW-0472">Membrane</keyword>
<dbReference type="Pfam" id="PF00916">
    <property type="entry name" value="Sulfate_transp"/>
    <property type="match status" value="2"/>
</dbReference>
<keyword evidence="3 5" id="KW-1133">Transmembrane helix</keyword>
<evidence type="ECO:0000256" key="5">
    <source>
        <dbReference type="SAM" id="Phobius"/>
    </source>
</evidence>
<dbReference type="PANTHER" id="PTHR43310">
    <property type="entry name" value="SULFATE TRANSPORTER YBAR-RELATED"/>
    <property type="match status" value="1"/>
</dbReference>
<dbReference type="EMBL" id="JASTZU010000012">
    <property type="protein sequence ID" value="MDL4839360.1"/>
    <property type="molecule type" value="Genomic_DNA"/>
</dbReference>
<comment type="subcellular location">
    <subcellularLocation>
        <location evidence="1">Membrane</location>
        <topology evidence="1">Multi-pass membrane protein</topology>
    </subcellularLocation>
</comment>
<dbReference type="Proteomes" id="UP001235343">
    <property type="component" value="Unassembled WGS sequence"/>
</dbReference>
<sequence length="490" mass="52309">MDIATMKKEWFGNVKGDILAGHVVALALIPEAIAFSIIAGVDPMVGLYASFCIAVVIAFVGGRPGMISAATGAMALLMITLVAEHGLQYLLAATILTGIIQIIMGALKLARFMKFVPRSVMIGFVNALAILIFTSQLDHFVGESWQMYALVAGALAIIYILPRFTKVIPAPLVAIVVITIIAIYSGSGVRTVGDMGELTQALPMFLLPSIPLNFETLAIIFPISLALAIVGLLESFLTAQIVDDMTDTESNKNKEAKGQGIANIVSGFFGGMAGCAMIGQSVINVKSGGSGRLSALTAGVFLMVLILAFNDLLVQIPMAALVGVMIMVSIGTFDWSSLKTLHLMPKTDAIVMIVTVGTVVYTHDLSKGVLAGVVLSAIFFASKISKLDVKSIMVEGSNKKIYRITGQLFFASVTDLVASFNFKEDVNYIELDLSRAHLWDDSAVGAIDKIVLKYKENGKEVNVIGLNKESSILIEKRAVYDKPDAKLANH</sequence>
<feature type="transmembrane region" description="Helical" evidence="5">
    <location>
        <begin position="145"/>
        <end position="161"/>
    </location>
</feature>
<dbReference type="InterPro" id="IPR036513">
    <property type="entry name" value="STAS_dom_sf"/>
</dbReference>
<dbReference type="Gene3D" id="3.30.750.24">
    <property type="entry name" value="STAS domain"/>
    <property type="match status" value="1"/>
</dbReference>
<dbReference type="InterPro" id="IPR018045">
    <property type="entry name" value="S04_transporter_CS"/>
</dbReference>
<evidence type="ECO:0000256" key="2">
    <source>
        <dbReference type="ARBA" id="ARBA00022692"/>
    </source>
</evidence>
<organism evidence="7 8">
    <name type="scientific">Aquibacillus rhizosphaerae</name>
    <dbReference type="NCBI Taxonomy" id="3051431"/>
    <lineage>
        <taxon>Bacteria</taxon>
        <taxon>Bacillati</taxon>
        <taxon>Bacillota</taxon>
        <taxon>Bacilli</taxon>
        <taxon>Bacillales</taxon>
        <taxon>Bacillaceae</taxon>
        <taxon>Aquibacillus</taxon>
    </lineage>
</organism>
<keyword evidence="2 5" id="KW-0812">Transmembrane</keyword>
<dbReference type="PANTHER" id="PTHR43310:SF1">
    <property type="entry name" value="SULFATE TRANSPORTER YBAR-RELATED"/>
    <property type="match status" value="1"/>
</dbReference>
<dbReference type="Pfam" id="PF01740">
    <property type="entry name" value="STAS"/>
    <property type="match status" value="1"/>
</dbReference>
<dbReference type="PROSITE" id="PS01130">
    <property type="entry name" value="SLC26A"/>
    <property type="match status" value="1"/>
</dbReference>
<feature type="transmembrane region" description="Helical" evidence="5">
    <location>
        <begin position="168"/>
        <end position="186"/>
    </location>
</feature>
<feature type="transmembrane region" description="Helical" evidence="5">
    <location>
        <begin position="89"/>
        <end position="108"/>
    </location>
</feature>
<evidence type="ECO:0000256" key="4">
    <source>
        <dbReference type="ARBA" id="ARBA00023136"/>
    </source>
</evidence>
<dbReference type="PROSITE" id="PS50801">
    <property type="entry name" value="STAS"/>
    <property type="match status" value="1"/>
</dbReference>
<keyword evidence="8" id="KW-1185">Reference proteome</keyword>
<dbReference type="SUPFAM" id="SSF52091">
    <property type="entry name" value="SpoIIaa-like"/>
    <property type="match status" value="1"/>
</dbReference>
<feature type="transmembrane region" description="Helical" evidence="5">
    <location>
        <begin position="350"/>
        <end position="381"/>
    </location>
</feature>
<dbReference type="InterPro" id="IPR052706">
    <property type="entry name" value="Membrane-Transporter-like"/>
</dbReference>
<feature type="transmembrane region" description="Helical" evidence="5">
    <location>
        <begin position="260"/>
        <end position="283"/>
    </location>
</feature>
<evidence type="ECO:0000313" key="8">
    <source>
        <dbReference type="Proteomes" id="UP001235343"/>
    </source>
</evidence>